<dbReference type="InterPro" id="IPR011704">
    <property type="entry name" value="ATPase_dyneun-rel_AAA"/>
</dbReference>
<dbReference type="SMART" id="SM00382">
    <property type="entry name" value="AAA"/>
    <property type="match status" value="1"/>
</dbReference>
<name>A0AA37DG88_9FIRM</name>
<dbReference type="AlphaFoldDB" id="A0AA37DG88"/>
<comment type="caution">
    <text evidence="2">The sequence shown here is derived from an EMBL/GenBank/DDBJ whole genome shotgun (WGS) entry which is preliminary data.</text>
</comment>
<evidence type="ECO:0000313" key="2">
    <source>
        <dbReference type="EMBL" id="EHO16750.1"/>
    </source>
</evidence>
<evidence type="ECO:0000313" key="3">
    <source>
        <dbReference type="Proteomes" id="UP000018466"/>
    </source>
</evidence>
<keyword evidence="3" id="KW-1185">Reference proteome</keyword>
<dbReference type="EMBL" id="AGEL01000007">
    <property type="protein sequence ID" value="EHO16750.1"/>
    <property type="molecule type" value="Genomic_DNA"/>
</dbReference>
<accession>A0AA37DG88</accession>
<protein>
    <recommendedName>
        <fullName evidence="1">AAA+ ATPase domain-containing protein</fullName>
    </recommendedName>
</protein>
<dbReference type="InterPro" id="IPR027417">
    <property type="entry name" value="P-loop_NTPase"/>
</dbReference>
<dbReference type="GO" id="GO:0005524">
    <property type="term" value="F:ATP binding"/>
    <property type="evidence" value="ECO:0007669"/>
    <property type="project" value="InterPro"/>
</dbReference>
<organism evidence="2 3">
    <name type="scientific">Stomatobaculum longum</name>
    <dbReference type="NCBI Taxonomy" id="796942"/>
    <lineage>
        <taxon>Bacteria</taxon>
        <taxon>Bacillati</taxon>
        <taxon>Bacillota</taxon>
        <taxon>Clostridia</taxon>
        <taxon>Lachnospirales</taxon>
        <taxon>Lachnospiraceae</taxon>
        <taxon>Stomatobaculum</taxon>
    </lineage>
</organism>
<reference evidence="2 3" key="1">
    <citation type="submission" date="2011-10" db="EMBL/GenBank/DDBJ databases">
        <title>The Genome Sequence of Lachnospiraceae bacterium ACC2.</title>
        <authorList>
            <consortium name="The Broad Institute Genome Sequencing Platform"/>
            <person name="Earl A."/>
            <person name="Ward D."/>
            <person name="Feldgarden M."/>
            <person name="Gevers D."/>
            <person name="Sizova M."/>
            <person name="Hazen A."/>
            <person name="Epstein S."/>
            <person name="Young S.K."/>
            <person name="Zeng Q."/>
            <person name="Gargeya S."/>
            <person name="Fitzgerald M."/>
            <person name="Haas B."/>
            <person name="Abouelleil A."/>
            <person name="Alvarado L."/>
            <person name="Arachchi H.M."/>
            <person name="Berlin A."/>
            <person name="Brown A."/>
            <person name="Chapman S.B."/>
            <person name="Chen Z."/>
            <person name="Dunbar C."/>
            <person name="Freedman E."/>
            <person name="Gearin G."/>
            <person name="Goldberg J."/>
            <person name="Griggs A."/>
            <person name="Gujja S."/>
            <person name="Heiman D."/>
            <person name="Howarth C."/>
            <person name="Larson L."/>
            <person name="Lui A."/>
            <person name="MacDonald P.J.P."/>
            <person name="Montmayeur A."/>
            <person name="Murphy C."/>
            <person name="Neiman D."/>
            <person name="Pearson M."/>
            <person name="Priest M."/>
            <person name="Roberts A."/>
            <person name="Saif S."/>
            <person name="Shea T."/>
            <person name="Shenoy N."/>
            <person name="Sisk P."/>
            <person name="Stolte C."/>
            <person name="Sykes S."/>
            <person name="Wortman J."/>
            <person name="Nusbaum C."/>
            <person name="Birren B."/>
        </authorList>
    </citation>
    <scope>NUCLEOTIDE SEQUENCE [LARGE SCALE GENOMIC DNA]</scope>
    <source>
        <strain evidence="2 3">ACC2</strain>
    </source>
</reference>
<dbReference type="RefSeq" id="WP_009533281.1">
    <property type="nucleotide sequence ID" value="NZ_JH590863.1"/>
</dbReference>
<dbReference type="SUPFAM" id="SSF52540">
    <property type="entry name" value="P-loop containing nucleoside triphosphate hydrolases"/>
    <property type="match status" value="1"/>
</dbReference>
<dbReference type="CDD" id="cd00009">
    <property type="entry name" value="AAA"/>
    <property type="match status" value="1"/>
</dbReference>
<dbReference type="Pfam" id="PF07728">
    <property type="entry name" value="AAA_5"/>
    <property type="match status" value="1"/>
</dbReference>
<dbReference type="GeneID" id="86941191"/>
<dbReference type="GO" id="GO:0016887">
    <property type="term" value="F:ATP hydrolysis activity"/>
    <property type="evidence" value="ECO:0007669"/>
    <property type="project" value="InterPro"/>
</dbReference>
<sequence>MNIQEAKEEISRAIDAYLWKDESGHYRIPRERQRPVLLMGAPGVGKTAIMRQLAEEKGLALVSYTISHHTRQSAIGLPVVTEQLFDGRPQKTTNYTMSEIVASVYEMMEKSGKREGILFLDEINTVSETLAPTMLQFLQYKTFGTHRVPDGWVIVTAGNPPEYNRAVRDFDVVTKDRVRELRVTADFAVWKRYALERGIHGAVLAFLELEPEAFFFVRAGEAGKRFVTARGWEDLSDSLKAYEALRLDVSGAFTASFLQDAEIADKFYRYYLLYRKYAALYDIAGILGGREKADAARLKKTGFDEKLSFIALLSAAIGERVRKWQEEFRVQQEVFRILKEIRDAEAAGQTVVTEALREARFAAEQRLLREQAAEALSPSRERQLTAVVTRLRHYETLSDAAEPKDAFDALRTAFAADEAARKQREAETGEALSRALRFTAEGFGEGQELALFLTELNENSAVLAFADETGHADYARYNQLLLLRDRRETLKEEVMQFL</sequence>
<evidence type="ECO:0000259" key="1">
    <source>
        <dbReference type="SMART" id="SM00382"/>
    </source>
</evidence>
<dbReference type="InterPro" id="IPR003593">
    <property type="entry name" value="AAA+_ATPase"/>
</dbReference>
<dbReference type="Gene3D" id="3.40.50.300">
    <property type="entry name" value="P-loop containing nucleotide triphosphate hydrolases"/>
    <property type="match status" value="1"/>
</dbReference>
<feature type="domain" description="AAA+ ATPase" evidence="1">
    <location>
        <begin position="32"/>
        <end position="179"/>
    </location>
</feature>
<proteinExistence type="predicted"/>
<gene>
    <name evidence="2" type="ORF">HMPREF9623_01449</name>
</gene>
<dbReference type="Proteomes" id="UP000018466">
    <property type="component" value="Unassembled WGS sequence"/>
</dbReference>